<organism evidence="2 3">
    <name type="scientific">Agromyces binzhouensis</name>
    <dbReference type="NCBI Taxonomy" id="1817495"/>
    <lineage>
        <taxon>Bacteria</taxon>
        <taxon>Bacillati</taxon>
        <taxon>Actinomycetota</taxon>
        <taxon>Actinomycetes</taxon>
        <taxon>Micrococcales</taxon>
        <taxon>Microbacteriaceae</taxon>
        <taxon>Agromyces</taxon>
    </lineage>
</organism>
<dbReference type="InterPro" id="IPR005149">
    <property type="entry name" value="Tscrpt_reg_PadR_N"/>
</dbReference>
<accession>A0A4Q2JGG8</accession>
<dbReference type="Pfam" id="PF03551">
    <property type="entry name" value="PadR"/>
    <property type="match status" value="1"/>
</dbReference>
<gene>
    <name evidence="2" type="ORF">ESO86_10125</name>
</gene>
<dbReference type="AlphaFoldDB" id="A0A4Q2JGG8"/>
<dbReference type="InterPro" id="IPR036388">
    <property type="entry name" value="WH-like_DNA-bd_sf"/>
</dbReference>
<evidence type="ECO:0000313" key="3">
    <source>
        <dbReference type="Proteomes" id="UP000292881"/>
    </source>
</evidence>
<sequence length="121" mass="13217">MSAETQPKDLLPLSEPVFHILLSLADEERHGYGIMREVRDRTEGSIVLAPGTLYGAIKRLRALGLIAEAAARVDPELDDERRKYYRITGLGERVAAAEAARVAALARQAVLKRLLPGWGGA</sequence>
<dbReference type="OrthoDB" id="122286at2"/>
<evidence type="ECO:0000313" key="2">
    <source>
        <dbReference type="EMBL" id="RXZ46955.1"/>
    </source>
</evidence>
<dbReference type="Gene3D" id="1.10.10.10">
    <property type="entry name" value="Winged helix-like DNA-binding domain superfamily/Winged helix DNA-binding domain"/>
    <property type="match status" value="1"/>
</dbReference>
<comment type="caution">
    <text evidence="2">The sequence shown here is derived from an EMBL/GenBank/DDBJ whole genome shotgun (WGS) entry which is preliminary data.</text>
</comment>
<keyword evidence="3" id="KW-1185">Reference proteome</keyword>
<dbReference type="PANTHER" id="PTHR33169:SF13">
    <property type="entry name" value="PADR-FAMILY TRANSCRIPTIONAL REGULATOR"/>
    <property type="match status" value="1"/>
</dbReference>
<evidence type="ECO:0000259" key="1">
    <source>
        <dbReference type="Pfam" id="PF03551"/>
    </source>
</evidence>
<dbReference type="RefSeq" id="WP_129234786.1">
    <property type="nucleotide sequence ID" value="NZ_SDPL01000185.1"/>
</dbReference>
<feature type="domain" description="Transcription regulator PadR N-terminal" evidence="1">
    <location>
        <begin position="20"/>
        <end position="95"/>
    </location>
</feature>
<proteinExistence type="predicted"/>
<dbReference type="InterPro" id="IPR036390">
    <property type="entry name" value="WH_DNA-bd_sf"/>
</dbReference>
<protein>
    <submittedName>
        <fullName evidence="2">PadR family transcriptional regulator</fullName>
    </submittedName>
</protein>
<reference evidence="2 3" key="1">
    <citation type="submission" date="2019-01" db="EMBL/GenBank/DDBJ databases">
        <authorList>
            <person name="Li J."/>
        </authorList>
    </citation>
    <scope>NUCLEOTIDE SEQUENCE [LARGE SCALE GENOMIC DNA]</scope>
    <source>
        <strain evidence="2 3">CGMCC 4.7180</strain>
    </source>
</reference>
<dbReference type="SUPFAM" id="SSF46785">
    <property type="entry name" value="Winged helix' DNA-binding domain"/>
    <property type="match status" value="1"/>
</dbReference>
<dbReference type="PANTHER" id="PTHR33169">
    <property type="entry name" value="PADR-FAMILY TRANSCRIPTIONAL REGULATOR"/>
    <property type="match status" value="1"/>
</dbReference>
<dbReference type="Proteomes" id="UP000292881">
    <property type="component" value="Unassembled WGS sequence"/>
</dbReference>
<dbReference type="EMBL" id="SDPL01000185">
    <property type="protein sequence ID" value="RXZ46955.1"/>
    <property type="molecule type" value="Genomic_DNA"/>
</dbReference>
<dbReference type="InterPro" id="IPR052509">
    <property type="entry name" value="Metal_resp_DNA-bind_regulator"/>
</dbReference>
<name>A0A4Q2JGG8_9MICO</name>